<dbReference type="EMBL" id="RSCD01000019">
    <property type="protein sequence ID" value="RSH85688.1"/>
    <property type="molecule type" value="Genomic_DNA"/>
</dbReference>
<feature type="compositionally biased region" description="Basic and acidic residues" evidence="2">
    <location>
        <begin position="140"/>
        <end position="152"/>
    </location>
</feature>
<dbReference type="Gene3D" id="3.40.50.1820">
    <property type="entry name" value="alpha/beta hydrolase"/>
    <property type="match status" value="1"/>
</dbReference>
<proteinExistence type="predicted"/>
<dbReference type="AlphaFoldDB" id="A0A427Y3N0"/>
<feature type="domain" description="Alpha/beta hydrolase fold-3" evidence="3">
    <location>
        <begin position="173"/>
        <end position="391"/>
    </location>
</feature>
<keyword evidence="5" id="KW-1185">Reference proteome</keyword>
<dbReference type="InterPro" id="IPR013094">
    <property type="entry name" value="AB_hydrolase_3"/>
</dbReference>
<dbReference type="STRING" id="1890683.A0A427Y3N0"/>
<dbReference type="Proteomes" id="UP000279259">
    <property type="component" value="Unassembled WGS sequence"/>
</dbReference>
<feature type="compositionally biased region" description="Pro residues" evidence="2">
    <location>
        <begin position="20"/>
        <end position="40"/>
    </location>
</feature>
<keyword evidence="1" id="KW-0378">Hydrolase</keyword>
<evidence type="ECO:0000256" key="2">
    <source>
        <dbReference type="SAM" id="MobiDB-lite"/>
    </source>
</evidence>
<reference evidence="4 5" key="1">
    <citation type="submission" date="2018-11" db="EMBL/GenBank/DDBJ databases">
        <title>Genome sequence of Saitozyma podzolica DSM 27192.</title>
        <authorList>
            <person name="Aliyu H."/>
            <person name="Gorte O."/>
            <person name="Ochsenreither K."/>
        </authorList>
    </citation>
    <scope>NUCLEOTIDE SEQUENCE [LARGE SCALE GENOMIC DNA]</scope>
    <source>
        <strain evidence="4 5">DSM 27192</strain>
    </source>
</reference>
<dbReference type="PANTHER" id="PTHR48081">
    <property type="entry name" value="AB HYDROLASE SUPERFAMILY PROTEIN C4A8.06C"/>
    <property type="match status" value="1"/>
</dbReference>
<feature type="compositionally biased region" description="Polar residues" evidence="2">
    <location>
        <begin position="1"/>
        <end position="19"/>
    </location>
</feature>
<evidence type="ECO:0000256" key="1">
    <source>
        <dbReference type="ARBA" id="ARBA00022801"/>
    </source>
</evidence>
<feature type="region of interest" description="Disordered" evidence="2">
    <location>
        <begin position="116"/>
        <end position="165"/>
    </location>
</feature>
<evidence type="ECO:0000259" key="3">
    <source>
        <dbReference type="Pfam" id="PF07859"/>
    </source>
</evidence>
<protein>
    <recommendedName>
        <fullName evidence="3">Alpha/beta hydrolase fold-3 domain-containing protein</fullName>
    </recommendedName>
</protein>
<accession>A0A427Y3N0</accession>
<dbReference type="Pfam" id="PF07859">
    <property type="entry name" value="Abhydrolase_3"/>
    <property type="match status" value="1"/>
</dbReference>
<dbReference type="PANTHER" id="PTHR48081:SF8">
    <property type="entry name" value="ALPHA_BETA HYDROLASE FOLD-3 DOMAIN-CONTAINING PROTEIN-RELATED"/>
    <property type="match status" value="1"/>
</dbReference>
<dbReference type="GO" id="GO:0016787">
    <property type="term" value="F:hydrolase activity"/>
    <property type="evidence" value="ECO:0007669"/>
    <property type="project" value="UniProtKB-KW"/>
</dbReference>
<feature type="region of interest" description="Disordered" evidence="2">
    <location>
        <begin position="1"/>
        <end position="52"/>
    </location>
</feature>
<evidence type="ECO:0000313" key="5">
    <source>
        <dbReference type="Proteomes" id="UP000279259"/>
    </source>
</evidence>
<dbReference type="InterPro" id="IPR029058">
    <property type="entry name" value="AB_hydrolase_fold"/>
</dbReference>
<dbReference type="SUPFAM" id="SSF53474">
    <property type="entry name" value="alpha/beta-Hydrolases"/>
    <property type="match status" value="1"/>
</dbReference>
<dbReference type="InterPro" id="IPR050300">
    <property type="entry name" value="GDXG_lipolytic_enzyme"/>
</dbReference>
<comment type="caution">
    <text evidence="4">The sequence shown here is derived from an EMBL/GenBank/DDBJ whole genome shotgun (WGS) entry which is preliminary data.</text>
</comment>
<evidence type="ECO:0000313" key="4">
    <source>
        <dbReference type="EMBL" id="RSH85688.1"/>
    </source>
</evidence>
<gene>
    <name evidence="4" type="ORF">EHS25_003829</name>
</gene>
<sequence length="439" mass="47087">MPLSETTSQALDGPSTSNPSPCPGPGAKPTKIPPTHPDPNTPRQTNYDPVKQLGVHSTASRWYLLARAYLIRSAARAAFGLQHRAEPPVPGPTGSVDLDATLGAWKGKGKIRVDIYEPSPARGEGSESESESSAGASEIGKGDGKGKGKGKAEASQGFRAGSGADSGRSRIGIINFHGGGFILGTSTDDARLSTLFNQHLNAVVFSVNYRLAPSYPFPTPPEDCADAIVQIAARAREWGVDPDRLVVCGLSAGGNLALASWMILQDPGRWGYDLPHPAPSLAGMILFYPLLDYSIPRQEKRSRAVDPAKTLPPALTDFFDACYLYLLPDLSDPRLSPGLAPDDVLRQLPPLHICLCEHDMLLSEGQGFAARLQDMGKQGSMRLVQGEEHGWDKPPPIAQKASVGVEYMAAAEAVRSWFTGGHHAHQAIRQREWRKATNP</sequence>
<organism evidence="4 5">
    <name type="scientific">Saitozyma podzolica</name>
    <dbReference type="NCBI Taxonomy" id="1890683"/>
    <lineage>
        <taxon>Eukaryota</taxon>
        <taxon>Fungi</taxon>
        <taxon>Dikarya</taxon>
        <taxon>Basidiomycota</taxon>
        <taxon>Agaricomycotina</taxon>
        <taxon>Tremellomycetes</taxon>
        <taxon>Tremellales</taxon>
        <taxon>Trimorphomycetaceae</taxon>
        <taxon>Saitozyma</taxon>
    </lineage>
</organism>
<dbReference type="OrthoDB" id="408631at2759"/>
<name>A0A427Y3N0_9TREE</name>